<gene>
    <name evidence="10" type="ORF">G1H10_18435</name>
</gene>
<keyword evidence="11" id="KW-1185">Reference proteome</keyword>
<dbReference type="AlphaFoldDB" id="A0A6L9SA79"/>
<comment type="caution">
    <text evidence="10">The sequence shown here is derived from an EMBL/GenBank/DDBJ whole genome shotgun (WGS) entry which is preliminary data.</text>
</comment>
<dbReference type="InterPro" id="IPR003439">
    <property type="entry name" value="ABC_transporter-like_ATP-bd"/>
</dbReference>
<dbReference type="Proteomes" id="UP000475214">
    <property type="component" value="Unassembled WGS sequence"/>
</dbReference>
<dbReference type="GO" id="GO:0046677">
    <property type="term" value="P:response to antibiotic"/>
    <property type="evidence" value="ECO:0007669"/>
    <property type="project" value="UniProtKB-KW"/>
</dbReference>
<evidence type="ECO:0000313" key="10">
    <source>
        <dbReference type="EMBL" id="NEE02156.1"/>
    </source>
</evidence>
<dbReference type="GO" id="GO:0005524">
    <property type="term" value="F:ATP binding"/>
    <property type="evidence" value="ECO:0007669"/>
    <property type="project" value="UniProtKB-KW"/>
</dbReference>
<evidence type="ECO:0000256" key="7">
    <source>
        <dbReference type="ARBA" id="ARBA00023136"/>
    </source>
</evidence>
<evidence type="ECO:0000256" key="8">
    <source>
        <dbReference type="ARBA" id="ARBA00023251"/>
    </source>
</evidence>
<keyword evidence="2" id="KW-0813">Transport</keyword>
<dbReference type="InterPro" id="IPR017871">
    <property type="entry name" value="ABC_transporter-like_CS"/>
</dbReference>
<evidence type="ECO:0000256" key="5">
    <source>
        <dbReference type="ARBA" id="ARBA00022840"/>
    </source>
</evidence>
<comment type="subcellular location">
    <subcellularLocation>
        <location evidence="1">Cell membrane</location>
        <topology evidence="1">Peripheral membrane protein</topology>
    </subcellularLocation>
</comment>
<dbReference type="PROSITE" id="PS00211">
    <property type="entry name" value="ABC_TRANSPORTER_1"/>
    <property type="match status" value="1"/>
</dbReference>
<dbReference type="InterPro" id="IPR050763">
    <property type="entry name" value="ABC_transporter_ATP-binding"/>
</dbReference>
<dbReference type="PROSITE" id="PS50893">
    <property type="entry name" value="ABC_TRANSPORTER_2"/>
    <property type="match status" value="1"/>
</dbReference>
<dbReference type="FunFam" id="3.40.50.300:FF:000589">
    <property type="entry name" value="ABC transporter, ATP-binding subunit"/>
    <property type="match status" value="1"/>
</dbReference>
<dbReference type="SUPFAM" id="SSF52540">
    <property type="entry name" value="P-loop containing nucleoside triphosphate hydrolases"/>
    <property type="match status" value="1"/>
</dbReference>
<evidence type="ECO:0000256" key="2">
    <source>
        <dbReference type="ARBA" id="ARBA00022448"/>
    </source>
</evidence>
<evidence type="ECO:0000256" key="6">
    <source>
        <dbReference type="ARBA" id="ARBA00022967"/>
    </source>
</evidence>
<keyword evidence="5 10" id="KW-0067">ATP-binding</keyword>
<organism evidence="10 11">
    <name type="scientific">Phytoactinopolyspora halotolerans</name>
    <dbReference type="NCBI Taxonomy" id="1981512"/>
    <lineage>
        <taxon>Bacteria</taxon>
        <taxon>Bacillati</taxon>
        <taxon>Actinomycetota</taxon>
        <taxon>Actinomycetes</taxon>
        <taxon>Jiangellales</taxon>
        <taxon>Jiangellaceae</taxon>
        <taxon>Phytoactinopolyspora</taxon>
    </lineage>
</organism>
<protein>
    <submittedName>
        <fullName evidence="10">ABC transporter ATP-binding protein</fullName>
    </submittedName>
</protein>
<dbReference type="Gene3D" id="3.40.50.300">
    <property type="entry name" value="P-loop containing nucleotide triphosphate hydrolases"/>
    <property type="match status" value="1"/>
</dbReference>
<dbReference type="GO" id="GO:0005886">
    <property type="term" value="C:plasma membrane"/>
    <property type="evidence" value="ECO:0007669"/>
    <property type="project" value="UniProtKB-SubCell"/>
</dbReference>
<keyword evidence="3" id="KW-1003">Cell membrane</keyword>
<name>A0A6L9SA79_9ACTN</name>
<keyword evidence="6" id="KW-1278">Translocase</keyword>
<sequence>MSMSRAVEIAALTKRYGDTTAVTGLDLTVERGTITSLLGPNGAGKTTTVECCVGFRRPDSGTVRVLGLDPRRDGSRLRPRIGVMLQEGAGLYPGSRAAELIAHLARLHASPLDVPTLVERLGLGEAGKTPIRRLSGGQRQRVALAAALVGRPELVFLDEPTAGLDPQMRRSVWELLGDLRADGVTVVLTTHLIDEAEQLSDDVAIVDRGRLVARGSPLELTKQDESTVQFTGPPRMGLESLRQALPESSTVDESAPGRYVVRGQVTPQLLATVTSWCAAHDVMPEGLQVGRRSLEDVVLELTGRRTQ</sequence>
<dbReference type="CDD" id="cd03230">
    <property type="entry name" value="ABC_DR_subfamily_A"/>
    <property type="match status" value="1"/>
</dbReference>
<dbReference type="SMART" id="SM00382">
    <property type="entry name" value="AAA"/>
    <property type="match status" value="1"/>
</dbReference>
<dbReference type="PANTHER" id="PTHR42711:SF16">
    <property type="entry name" value="ABC TRANSPORTER ATP-BINDING PROTEIN"/>
    <property type="match status" value="1"/>
</dbReference>
<reference evidence="10 11" key="1">
    <citation type="submission" date="2020-02" db="EMBL/GenBank/DDBJ databases">
        <authorList>
            <person name="Li X.-J."/>
            <person name="Han X.-M."/>
        </authorList>
    </citation>
    <scope>NUCLEOTIDE SEQUENCE [LARGE SCALE GENOMIC DNA]</scope>
    <source>
        <strain evidence="10 11">CCTCC AB 2017055</strain>
    </source>
</reference>
<keyword evidence="4" id="KW-0547">Nucleotide-binding</keyword>
<evidence type="ECO:0000259" key="9">
    <source>
        <dbReference type="PROSITE" id="PS50893"/>
    </source>
</evidence>
<dbReference type="EMBL" id="JAAGOA010000013">
    <property type="protein sequence ID" value="NEE02156.1"/>
    <property type="molecule type" value="Genomic_DNA"/>
</dbReference>
<evidence type="ECO:0000256" key="3">
    <source>
        <dbReference type="ARBA" id="ARBA00022475"/>
    </source>
</evidence>
<dbReference type="GO" id="GO:0016887">
    <property type="term" value="F:ATP hydrolysis activity"/>
    <property type="evidence" value="ECO:0007669"/>
    <property type="project" value="InterPro"/>
</dbReference>
<dbReference type="RefSeq" id="WP_163740470.1">
    <property type="nucleotide sequence ID" value="NZ_JAAGOA010000013.1"/>
</dbReference>
<dbReference type="InterPro" id="IPR027417">
    <property type="entry name" value="P-loop_NTPase"/>
</dbReference>
<evidence type="ECO:0000256" key="1">
    <source>
        <dbReference type="ARBA" id="ARBA00004202"/>
    </source>
</evidence>
<dbReference type="InterPro" id="IPR003593">
    <property type="entry name" value="AAA+_ATPase"/>
</dbReference>
<proteinExistence type="predicted"/>
<feature type="domain" description="ABC transporter" evidence="9">
    <location>
        <begin position="7"/>
        <end position="233"/>
    </location>
</feature>
<accession>A0A6L9SA79</accession>
<evidence type="ECO:0000313" key="11">
    <source>
        <dbReference type="Proteomes" id="UP000475214"/>
    </source>
</evidence>
<dbReference type="PANTHER" id="PTHR42711">
    <property type="entry name" value="ABC TRANSPORTER ATP-BINDING PROTEIN"/>
    <property type="match status" value="1"/>
</dbReference>
<keyword evidence="7" id="KW-0472">Membrane</keyword>
<evidence type="ECO:0000256" key="4">
    <source>
        <dbReference type="ARBA" id="ARBA00022741"/>
    </source>
</evidence>
<dbReference type="Pfam" id="PF00005">
    <property type="entry name" value="ABC_tran"/>
    <property type="match status" value="1"/>
</dbReference>
<keyword evidence="8" id="KW-0046">Antibiotic resistance</keyword>